<keyword evidence="4 10" id="KW-0732">Signal</keyword>
<feature type="region of interest" description="Disordered" evidence="8">
    <location>
        <begin position="371"/>
        <end position="438"/>
    </location>
</feature>
<evidence type="ECO:0000256" key="4">
    <source>
        <dbReference type="ARBA" id="ARBA00022729"/>
    </source>
</evidence>
<reference evidence="11" key="1">
    <citation type="submission" date="2021-01" db="EMBL/GenBank/DDBJ databases">
        <authorList>
            <person name="Corre E."/>
            <person name="Pelletier E."/>
            <person name="Niang G."/>
            <person name="Scheremetjew M."/>
            <person name="Finn R."/>
            <person name="Kale V."/>
            <person name="Holt S."/>
            <person name="Cochrane G."/>
            <person name="Meng A."/>
            <person name="Brown T."/>
            <person name="Cohen L."/>
        </authorList>
    </citation>
    <scope>NUCLEOTIDE SEQUENCE</scope>
    <source>
        <strain evidence="11">RCC2335</strain>
    </source>
</reference>
<organism evidence="11">
    <name type="scientific">Chloropicon roscoffensis</name>
    <dbReference type="NCBI Taxonomy" id="1461544"/>
    <lineage>
        <taxon>Eukaryota</taxon>
        <taxon>Viridiplantae</taxon>
        <taxon>Chlorophyta</taxon>
        <taxon>Chloropicophyceae</taxon>
        <taxon>Chloropicales</taxon>
        <taxon>Chloropicaceae</taxon>
        <taxon>Chloropicon</taxon>
    </lineage>
</organism>
<feature type="chain" id="PRO_5031487704" evidence="10">
    <location>
        <begin position="22"/>
        <end position="488"/>
    </location>
</feature>
<feature type="transmembrane region" description="Helical" evidence="9">
    <location>
        <begin position="301"/>
        <end position="321"/>
    </location>
</feature>
<dbReference type="PANTHER" id="PTHR13598:SF1">
    <property type="entry name" value="AT07567P-RELATED"/>
    <property type="match status" value="1"/>
</dbReference>
<comment type="similarity">
    <text evidence="2">Belongs to the NEMP family.</text>
</comment>
<dbReference type="GO" id="GO:0005637">
    <property type="term" value="C:nuclear inner membrane"/>
    <property type="evidence" value="ECO:0007669"/>
    <property type="project" value="UniProtKB-SubCell"/>
</dbReference>
<evidence type="ECO:0000256" key="7">
    <source>
        <dbReference type="ARBA" id="ARBA00023242"/>
    </source>
</evidence>
<feature type="compositionally biased region" description="Low complexity" evidence="8">
    <location>
        <begin position="371"/>
        <end position="380"/>
    </location>
</feature>
<keyword evidence="6 9" id="KW-0472">Membrane</keyword>
<proteinExistence type="inferred from homology"/>
<name>A0A7S2X2P5_9CHLO</name>
<dbReference type="InterPro" id="IPR019358">
    <property type="entry name" value="NEMP_fam"/>
</dbReference>
<accession>A0A7S2X2P5</accession>
<dbReference type="Pfam" id="PF10225">
    <property type="entry name" value="NEMP"/>
    <property type="match status" value="1"/>
</dbReference>
<comment type="subcellular location">
    <subcellularLocation>
        <location evidence="1">Nucleus inner membrane</location>
        <topology evidence="1">Multi-pass membrane protein</topology>
        <orientation evidence="1">Nucleoplasmic side</orientation>
    </subcellularLocation>
</comment>
<evidence type="ECO:0000313" key="11">
    <source>
        <dbReference type="EMBL" id="CAD9723111.1"/>
    </source>
</evidence>
<feature type="signal peptide" evidence="10">
    <location>
        <begin position="1"/>
        <end position="21"/>
    </location>
</feature>
<keyword evidence="5 9" id="KW-1133">Transmembrane helix</keyword>
<dbReference type="EMBL" id="HBHM01002779">
    <property type="protein sequence ID" value="CAD9723111.1"/>
    <property type="molecule type" value="Transcribed_RNA"/>
</dbReference>
<sequence>MAGRWWWWGLLQGLLAALLFAARHAEALSSTAGTPGVQVTSRDPLVDQVPTLADEFARLNPPLLSKARWLSLALSDVFLVATCRSEDSAAFNFCVSRSDKEAESGDCRTKHGRSFSSRRLIVFLKGTELCNRNPVADTLRLLVLGSHASAPEDPGGNLRCHIPVSPYRPHNATVRVSGRARAECSLAVEDEVSAFRLAAVASGVTLIVLAPGLSRSLPFRVGLGAAFAVVFALVLAVYYCSKRPRLTVVSSAFLGLAALNQSWWRSFLNTERMQQAAVVYCLASACGGAAVSYYFDSALSMGRATSLVAASFQVTGVLLIYANCQSYLLTAVLVTASFFAHVLTLDVVSGALVTSARTAAKVGEVVLSPLSSPVRSPRLPAGAAEAKSLASPRRKKAFSPFRASAEKSVPRRRSSAAAMTPVQPKESPRGGSKDSSQVAHCVQRGMIMNEETSRLIKIGKGTYNKLVEKGWEVDETAGVISPPTKKKS</sequence>
<feature type="transmembrane region" description="Helical" evidence="9">
    <location>
        <begin position="328"/>
        <end position="353"/>
    </location>
</feature>
<protein>
    <submittedName>
        <fullName evidence="11">Uncharacterized protein</fullName>
    </submittedName>
</protein>
<feature type="transmembrane region" description="Helical" evidence="9">
    <location>
        <begin position="194"/>
        <end position="214"/>
    </location>
</feature>
<evidence type="ECO:0000256" key="5">
    <source>
        <dbReference type="ARBA" id="ARBA00022989"/>
    </source>
</evidence>
<evidence type="ECO:0000256" key="1">
    <source>
        <dbReference type="ARBA" id="ARBA00004575"/>
    </source>
</evidence>
<evidence type="ECO:0000256" key="8">
    <source>
        <dbReference type="SAM" id="MobiDB-lite"/>
    </source>
</evidence>
<evidence type="ECO:0000256" key="2">
    <source>
        <dbReference type="ARBA" id="ARBA00005748"/>
    </source>
</evidence>
<evidence type="ECO:0000256" key="6">
    <source>
        <dbReference type="ARBA" id="ARBA00023136"/>
    </source>
</evidence>
<feature type="transmembrane region" description="Helical" evidence="9">
    <location>
        <begin position="221"/>
        <end position="239"/>
    </location>
</feature>
<evidence type="ECO:0000256" key="3">
    <source>
        <dbReference type="ARBA" id="ARBA00022692"/>
    </source>
</evidence>
<evidence type="ECO:0000256" key="9">
    <source>
        <dbReference type="SAM" id="Phobius"/>
    </source>
</evidence>
<keyword evidence="3 9" id="KW-0812">Transmembrane</keyword>
<evidence type="ECO:0000256" key="10">
    <source>
        <dbReference type="SAM" id="SignalP"/>
    </source>
</evidence>
<feature type="transmembrane region" description="Helical" evidence="9">
    <location>
        <begin position="276"/>
        <end position="295"/>
    </location>
</feature>
<dbReference type="AlphaFoldDB" id="A0A7S2X2P5"/>
<keyword evidence="7" id="KW-0539">Nucleus</keyword>
<dbReference type="PANTHER" id="PTHR13598">
    <property type="entry name" value="AT07567P-RELATED"/>
    <property type="match status" value="1"/>
</dbReference>
<gene>
    <name evidence="11" type="ORF">CROS1312_LOCUS2186</name>
</gene>